<gene>
    <name evidence="1" type="ORF">ACFSUE_20410</name>
</gene>
<evidence type="ECO:0000313" key="1">
    <source>
        <dbReference type="EMBL" id="MFD2695974.1"/>
    </source>
</evidence>
<sequence>MVFIIVLCLIATYISVLTLLAYIDSKTDYSDPQIRKFTDLKGNFYFFARYYLWQPNKLKKIKSSVPQNSFLYVENYIYQVHDYGENYQVPDGLFFEREIRFFGKPLILEKSNNNPEITINQYGDGVLQLNLVSNVLNQIEELTQNNIDISDKKILEDFIIKIKDGNIFNEKEVKSVYEALLRNIPFADFALNLITAIKTFFGY</sequence>
<proteinExistence type="predicted"/>
<keyword evidence="2" id="KW-1185">Reference proteome</keyword>
<evidence type="ECO:0000313" key="2">
    <source>
        <dbReference type="Proteomes" id="UP001597399"/>
    </source>
</evidence>
<protein>
    <submittedName>
        <fullName evidence="1">Uncharacterized protein</fullName>
    </submittedName>
</protein>
<dbReference type="Proteomes" id="UP001597399">
    <property type="component" value="Unassembled WGS sequence"/>
</dbReference>
<name>A0ABW5S9J8_9BACL</name>
<reference evidence="2" key="1">
    <citation type="journal article" date="2019" name="Int. J. Syst. Evol. Microbiol.">
        <title>The Global Catalogue of Microorganisms (GCM) 10K type strain sequencing project: providing services to taxonomists for standard genome sequencing and annotation.</title>
        <authorList>
            <consortium name="The Broad Institute Genomics Platform"/>
            <consortium name="The Broad Institute Genome Sequencing Center for Infectious Disease"/>
            <person name="Wu L."/>
            <person name="Ma J."/>
        </authorList>
    </citation>
    <scope>NUCLEOTIDE SEQUENCE [LARGE SCALE GENOMIC DNA]</scope>
    <source>
        <strain evidence="2">TISTR 2466</strain>
    </source>
</reference>
<dbReference type="EMBL" id="JBHUMQ010000057">
    <property type="protein sequence ID" value="MFD2695974.1"/>
    <property type="molecule type" value="Genomic_DNA"/>
</dbReference>
<dbReference type="RefSeq" id="WP_253061637.1">
    <property type="nucleotide sequence ID" value="NZ_JAMXWM010000010.1"/>
</dbReference>
<comment type="caution">
    <text evidence="1">The sequence shown here is derived from an EMBL/GenBank/DDBJ whole genome shotgun (WGS) entry which is preliminary data.</text>
</comment>
<organism evidence="1 2">
    <name type="scientific">Sporolactobacillus shoreicorticis</name>
    <dbReference type="NCBI Taxonomy" id="1923877"/>
    <lineage>
        <taxon>Bacteria</taxon>
        <taxon>Bacillati</taxon>
        <taxon>Bacillota</taxon>
        <taxon>Bacilli</taxon>
        <taxon>Bacillales</taxon>
        <taxon>Sporolactobacillaceae</taxon>
        <taxon>Sporolactobacillus</taxon>
    </lineage>
</organism>
<accession>A0ABW5S9J8</accession>